<keyword evidence="1" id="KW-0645">Protease</keyword>
<dbReference type="eggNOG" id="KOG1339">
    <property type="taxonomic scope" value="Eukaryota"/>
</dbReference>
<dbReference type="PANTHER" id="PTHR47967">
    <property type="entry name" value="OS07G0603500 PROTEIN-RELATED"/>
    <property type="match status" value="1"/>
</dbReference>
<dbReference type="GO" id="GO:0008233">
    <property type="term" value="F:peptidase activity"/>
    <property type="evidence" value="ECO:0007669"/>
    <property type="project" value="UniProtKB-KW"/>
</dbReference>
<organism evidence="4">
    <name type="scientific">Oryza brachyantha</name>
    <name type="common">malo sina</name>
    <dbReference type="NCBI Taxonomy" id="4533"/>
    <lineage>
        <taxon>Eukaryota</taxon>
        <taxon>Viridiplantae</taxon>
        <taxon>Streptophyta</taxon>
        <taxon>Embryophyta</taxon>
        <taxon>Tracheophyta</taxon>
        <taxon>Spermatophyta</taxon>
        <taxon>Magnoliopsida</taxon>
        <taxon>Liliopsida</taxon>
        <taxon>Poales</taxon>
        <taxon>Poaceae</taxon>
        <taxon>BOP clade</taxon>
        <taxon>Oryzoideae</taxon>
        <taxon>Oryzeae</taxon>
        <taxon>Oryzinae</taxon>
        <taxon>Oryza</taxon>
    </lineage>
</organism>
<dbReference type="PANTHER" id="PTHR47967:SF27">
    <property type="entry name" value="OS07G0533600 PROTEIN"/>
    <property type="match status" value="1"/>
</dbReference>
<dbReference type="GO" id="GO:0006508">
    <property type="term" value="P:proteolysis"/>
    <property type="evidence" value="ECO:0007669"/>
    <property type="project" value="UniProtKB-KW"/>
</dbReference>
<evidence type="ECO:0000256" key="2">
    <source>
        <dbReference type="ARBA" id="ARBA00022801"/>
    </source>
</evidence>
<dbReference type="Gene3D" id="2.40.70.10">
    <property type="entry name" value="Acid Proteases"/>
    <property type="match status" value="1"/>
</dbReference>
<name>J3MLK7_ORYBR</name>
<dbReference type="InterPro" id="IPR032799">
    <property type="entry name" value="TAXi_C"/>
</dbReference>
<dbReference type="OMA" id="THRRVNG"/>
<dbReference type="GO" id="GO:0005576">
    <property type="term" value="C:extracellular region"/>
    <property type="evidence" value="ECO:0007669"/>
    <property type="project" value="TreeGrafter"/>
</dbReference>
<dbReference type="PROSITE" id="PS51767">
    <property type="entry name" value="PEPTIDASE_A1"/>
    <property type="match status" value="1"/>
</dbReference>
<proteinExistence type="predicted"/>
<sequence length="160" mass="17005">MSSTPNRGVRLELTHADDRGGYAGAERVRRAADRTHRRVNGLLGSVDEPSTGKLRSDGAAANVHASTATYLVDVAIGTPPPPPAAAVDVPRLVLHFDGADMELPRESYVVEDPSAGVLCLGMVSARGMSVLGSMQQQNMHVLYDLRRGLLSFEPAKCGDL</sequence>
<keyword evidence="2" id="KW-0378">Hydrolase</keyword>
<reference evidence="4" key="1">
    <citation type="journal article" date="2013" name="Nat. Commun.">
        <title>Whole-genome sequencing of Oryza brachyantha reveals mechanisms underlying Oryza genome evolution.</title>
        <authorList>
            <person name="Chen J."/>
            <person name="Huang Q."/>
            <person name="Gao D."/>
            <person name="Wang J."/>
            <person name="Lang Y."/>
            <person name="Liu T."/>
            <person name="Li B."/>
            <person name="Bai Z."/>
            <person name="Luis Goicoechea J."/>
            <person name="Liang C."/>
            <person name="Chen C."/>
            <person name="Zhang W."/>
            <person name="Sun S."/>
            <person name="Liao Y."/>
            <person name="Zhang X."/>
            <person name="Yang L."/>
            <person name="Song C."/>
            <person name="Wang M."/>
            <person name="Shi J."/>
            <person name="Liu G."/>
            <person name="Liu J."/>
            <person name="Zhou H."/>
            <person name="Zhou W."/>
            <person name="Yu Q."/>
            <person name="An N."/>
            <person name="Chen Y."/>
            <person name="Cai Q."/>
            <person name="Wang B."/>
            <person name="Liu B."/>
            <person name="Min J."/>
            <person name="Huang Y."/>
            <person name="Wu H."/>
            <person name="Li Z."/>
            <person name="Zhang Y."/>
            <person name="Yin Y."/>
            <person name="Song W."/>
            <person name="Jiang J."/>
            <person name="Jackson S.A."/>
            <person name="Wing R.A."/>
            <person name="Wang J."/>
            <person name="Chen M."/>
        </authorList>
    </citation>
    <scope>NUCLEOTIDE SEQUENCE [LARGE SCALE GENOMIC DNA]</scope>
    <source>
        <strain evidence="4">cv. IRGC 101232</strain>
    </source>
</reference>
<dbReference type="InterPro" id="IPR051708">
    <property type="entry name" value="Plant_Aspart_Prot_A1"/>
</dbReference>
<dbReference type="SUPFAM" id="SSF50630">
    <property type="entry name" value="Acid proteases"/>
    <property type="match status" value="1"/>
</dbReference>
<reference evidence="4" key="2">
    <citation type="submission" date="2013-04" db="UniProtKB">
        <authorList>
            <consortium name="EnsemblPlants"/>
        </authorList>
    </citation>
    <scope>IDENTIFICATION</scope>
</reference>
<keyword evidence="5" id="KW-1185">Reference proteome</keyword>
<evidence type="ECO:0000313" key="4">
    <source>
        <dbReference type="EnsemblPlants" id="OB07G22890.1"/>
    </source>
</evidence>
<protein>
    <recommendedName>
        <fullName evidence="3">Peptidase A1 domain-containing protein</fullName>
    </recommendedName>
</protein>
<dbReference type="InterPro" id="IPR021109">
    <property type="entry name" value="Peptidase_aspartic_dom_sf"/>
</dbReference>
<dbReference type="HOGENOM" id="CLU_1654868_0_0_1"/>
<evidence type="ECO:0000259" key="3">
    <source>
        <dbReference type="PROSITE" id="PS51767"/>
    </source>
</evidence>
<dbReference type="InterPro" id="IPR033121">
    <property type="entry name" value="PEPTIDASE_A1"/>
</dbReference>
<evidence type="ECO:0000256" key="1">
    <source>
        <dbReference type="ARBA" id="ARBA00022670"/>
    </source>
</evidence>
<accession>J3MLK7</accession>
<feature type="domain" description="Peptidase A1" evidence="3">
    <location>
        <begin position="1"/>
        <end position="153"/>
    </location>
</feature>
<dbReference type="AlphaFoldDB" id="J3MLK7"/>
<dbReference type="STRING" id="4533.J3MLK7"/>
<dbReference type="Pfam" id="PF14541">
    <property type="entry name" value="TAXi_C"/>
    <property type="match status" value="1"/>
</dbReference>
<evidence type="ECO:0000313" key="5">
    <source>
        <dbReference type="Proteomes" id="UP000006038"/>
    </source>
</evidence>
<dbReference type="Proteomes" id="UP000006038">
    <property type="component" value="Chromosome 7"/>
</dbReference>
<dbReference type="EnsemblPlants" id="OB07G22890.1">
    <property type="protein sequence ID" value="OB07G22890.1"/>
    <property type="gene ID" value="OB07G22890"/>
</dbReference>
<dbReference type="Gramene" id="OB07G22890.1">
    <property type="protein sequence ID" value="OB07G22890.1"/>
    <property type="gene ID" value="OB07G22890"/>
</dbReference>